<protein>
    <submittedName>
        <fullName evidence="1">Uncharacterized protein</fullName>
    </submittedName>
</protein>
<evidence type="ECO:0000313" key="2">
    <source>
        <dbReference type="Proteomes" id="UP000186513"/>
    </source>
</evidence>
<organism evidence="1 2">
    <name type="scientific">Chitinimonas taiwanensis DSM 18899</name>
    <dbReference type="NCBI Taxonomy" id="1121279"/>
    <lineage>
        <taxon>Bacteria</taxon>
        <taxon>Pseudomonadati</taxon>
        <taxon>Pseudomonadota</taxon>
        <taxon>Betaproteobacteria</taxon>
        <taxon>Neisseriales</taxon>
        <taxon>Chitinibacteraceae</taxon>
        <taxon>Chitinimonas</taxon>
    </lineage>
</organism>
<dbReference type="AlphaFoldDB" id="A0A1K2HPF4"/>
<proteinExistence type="predicted"/>
<gene>
    <name evidence="1" type="ORF">SAMN02745887_02813</name>
</gene>
<dbReference type="EMBL" id="FPKR01000011">
    <property type="protein sequence ID" value="SFZ78138.1"/>
    <property type="molecule type" value="Genomic_DNA"/>
</dbReference>
<dbReference type="Proteomes" id="UP000186513">
    <property type="component" value="Unassembled WGS sequence"/>
</dbReference>
<sequence>MYWWARWGALGDVVSHILVKLIPMKITPMSLFVRSLMVNMSSFGGPNFYRL</sequence>
<reference evidence="1 2" key="1">
    <citation type="submission" date="2016-11" db="EMBL/GenBank/DDBJ databases">
        <authorList>
            <person name="Jaros S."/>
            <person name="Januszkiewicz K."/>
            <person name="Wedrychowicz H."/>
        </authorList>
    </citation>
    <scope>NUCLEOTIDE SEQUENCE [LARGE SCALE GENOMIC DNA]</scope>
    <source>
        <strain evidence="1 2">DSM 18899</strain>
    </source>
</reference>
<evidence type="ECO:0000313" key="1">
    <source>
        <dbReference type="EMBL" id="SFZ78138.1"/>
    </source>
</evidence>
<accession>A0A1K2HPF4</accession>
<keyword evidence="2" id="KW-1185">Reference proteome</keyword>
<name>A0A1K2HPF4_9NEIS</name>